<proteinExistence type="inferred from homology"/>
<organism evidence="12 13">
    <name type="scientific">Steroidobacter agaridevorans</name>
    <dbReference type="NCBI Taxonomy" id="2695856"/>
    <lineage>
        <taxon>Bacteria</taxon>
        <taxon>Pseudomonadati</taxon>
        <taxon>Pseudomonadota</taxon>
        <taxon>Gammaproteobacteria</taxon>
        <taxon>Steroidobacterales</taxon>
        <taxon>Steroidobacteraceae</taxon>
        <taxon>Steroidobacter</taxon>
    </lineage>
</organism>
<comment type="pathway">
    <text evidence="3 9 11">Amino-acid biosynthesis; L-histidine biosynthesis; L-histidine from 5-phospho-alpha-D-ribose 1-diphosphate: step 4/9.</text>
</comment>
<dbReference type="PANTHER" id="PTHR43090">
    <property type="entry name" value="1-(5-PHOSPHORIBOSYL)-5-[(5-PHOSPHORIBOSYLAMINO)METHYLIDENEAMINO] IMIDAZOLE-4-CARBOXAMIDE ISOMERASE"/>
    <property type="match status" value="1"/>
</dbReference>
<comment type="subcellular location">
    <subcellularLocation>
        <location evidence="2 9 11">Cytoplasm</location>
    </subcellularLocation>
</comment>
<dbReference type="GO" id="GO:0005737">
    <property type="term" value="C:cytoplasm"/>
    <property type="evidence" value="ECO:0007669"/>
    <property type="project" value="UniProtKB-SubCell"/>
</dbReference>
<dbReference type="EC" id="5.3.1.16" evidence="9 11"/>
<dbReference type="GO" id="GO:0003949">
    <property type="term" value="F:1-(5-phosphoribosyl)-5-[(5-phosphoribosylamino)methylideneamino]imidazole-4-carboxamide isomerase activity"/>
    <property type="evidence" value="ECO:0007669"/>
    <property type="project" value="UniProtKB-UniRule"/>
</dbReference>
<evidence type="ECO:0000256" key="10">
    <source>
        <dbReference type="RuleBase" id="RU003657"/>
    </source>
</evidence>
<evidence type="ECO:0000256" key="11">
    <source>
        <dbReference type="RuleBase" id="RU003658"/>
    </source>
</evidence>
<comment type="caution">
    <text evidence="12">The sequence shown here is derived from an EMBL/GenBank/DDBJ whole genome shotgun (WGS) entry which is preliminary data.</text>
</comment>
<evidence type="ECO:0000256" key="1">
    <source>
        <dbReference type="ARBA" id="ARBA00000901"/>
    </source>
</evidence>
<feature type="active site" description="Proton acceptor" evidence="9">
    <location>
        <position position="8"/>
    </location>
</feature>
<accession>A0A829YJ01</accession>
<gene>
    <name evidence="9 12" type="primary">hisA</name>
    <name evidence="12" type="ORF">GCM10011487_52850</name>
</gene>
<dbReference type="Proteomes" id="UP000445000">
    <property type="component" value="Unassembled WGS sequence"/>
</dbReference>
<evidence type="ECO:0000256" key="4">
    <source>
        <dbReference type="ARBA" id="ARBA00009667"/>
    </source>
</evidence>
<dbReference type="InterPro" id="IPR023016">
    <property type="entry name" value="HisA/PriA"/>
</dbReference>
<evidence type="ECO:0000313" key="12">
    <source>
        <dbReference type="EMBL" id="GFE83285.1"/>
    </source>
</evidence>
<evidence type="ECO:0000256" key="8">
    <source>
        <dbReference type="ARBA" id="ARBA00023235"/>
    </source>
</evidence>
<dbReference type="RefSeq" id="WP_161814924.1">
    <property type="nucleotide sequence ID" value="NZ_BLJN01000006.1"/>
</dbReference>
<dbReference type="GO" id="GO:0000105">
    <property type="term" value="P:L-histidine biosynthetic process"/>
    <property type="evidence" value="ECO:0007669"/>
    <property type="project" value="UniProtKB-UniRule"/>
</dbReference>
<comment type="similarity">
    <text evidence="4 9 10">Belongs to the HisA/HisF family.</text>
</comment>
<name>A0A829YJ01_9GAMM</name>
<dbReference type="NCBIfam" id="TIGR00007">
    <property type="entry name" value="1-(5-phosphoribosyl)-5-[(5-phosphoribosylamino)methylideneamino]imidazole-4-carboxamide isomerase"/>
    <property type="match status" value="1"/>
</dbReference>
<evidence type="ECO:0000256" key="7">
    <source>
        <dbReference type="ARBA" id="ARBA00023102"/>
    </source>
</evidence>
<dbReference type="InterPro" id="IPR013785">
    <property type="entry name" value="Aldolase_TIM"/>
</dbReference>
<evidence type="ECO:0000256" key="5">
    <source>
        <dbReference type="ARBA" id="ARBA00022490"/>
    </source>
</evidence>
<protein>
    <recommendedName>
        <fullName evidence="9 11">1-(5-phosphoribosyl)-5-[(5-phosphoribosylamino)methylideneamino] imidazole-4-carboxamide isomerase</fullName>
        <ecNumber evidence="9 11">5.3.1.16</ecNumber>
    </recommendedName>
    <alternativeName>
        <fullName evidence="9">Phosphoribosylformimino-5-aminoimidazole carboxamide ribotide isomerase</fullName>
    </alternativeName>
</protein>
<dbReference type="HAMAP" id="MF_01014">
    <property type="entry name" value="HisA"/>
    <property type="match status" value="1"/>
</dbReference>
<dbReference type="FunFam" id="3.20.20.70:FF:000009">
    <property type="entry name" value="1-(5-phosphoribosyl)-5-[(5-phosphoribosylamino)methylideneamino] imidazole-4-carboxamide isomerase"/>
    <property type="match status" value="1"/>
</dbReference>
<dbReference type="InterPro" id="IPR006062">
    <property type="entry name" value="His_biosynth"/>
</dbReference>
<reference evidence="13" key="1">
    <citation type="submission" date="2020-01" db="EMBL/GenBank/DDBJ databases">
        <title>'Steroidobacter agaridevorans' sp. nov., agar-degrading bacteria isolated from rhizosphere soils.</title>
        <authorList>
            <person name="Ikenaga M."/>
            <person name="Kataoka M."/>
            <person name="Murouchi A."/>
            <person name="Katsuragi S."/>
            <person name="Sakai M."/>
        </authorList>
    </citation>
    <scope>NUCLEOTIDE SEQUENCE [LARGE SCALE GENOMIC DNA]</scope>
    <source>
        <strain evidence="13">YU21-B</strain>
    </source>
</reference>
<evidence type="ECO:0000256" key="3">
    <source>
        <dbReference type="ARBA" id="ARBA00005133"/>
    </source>
</evidence>
<dbReference type="InterPro" id="IPR044524">
    <property type="entry name" value="Isoase_HisA-like"/>
</dbReference>
<dbReference type="Gene3D" id="3.20.20.70">
    <property type="entry name" value="Aldolase class I"/>
    <property type="match status" value="1"/>
</dbReference>
<sequence>MELIPAIDLKDGRCVRLFKGDFAAETVYSNDPAEILARYRAFGARRIHVVDLDGAKDGTQANRDVIVKFAGDRSLKLQVGGGLRSLERVKALLDAGVERAVIGSVAINSPDVVISWLSEVDPTRIVLALDVRLDDSGMPMLTTHGWQQTSSVNLWSLVERFVRSGIAHVLCTDVARDGALTGPNFELYADAVRRFPELQWQASGGVATARDLIALRECGVAAVISGKALLENKISPEELRPFLPNASSPVSM</sequence>
<keyword evidence="13" id="KW-1185">Reference proteome</keyword>
<evidence type="ECO:0000256" key="2">
    <source>
        <dbReference type="ARBA" id="ARBA00004496"/>
    </source>
</evidence>
<dbReference type="PANTHER" id="PTHR43090:SF2">
    <property type="entry name" value="1-(5-PHOSPHORIBOSYL)-5-[(5-PHOSPHORIBOSYLAMINO)METHYLIDENEAMINO] IMIDAZOLE-4-CARBOXAMIDE ISOMERASE"/>
    <property type="match status" value="1"/>
</dbReference>
<keyword evidence="6 9" id="KW-0028">Amino-acid biosynthesis</keyword>
<evidence type="ECO:0000313" key="13">
    <source>
        <dbReference type="Proteomes" id="UP000445000"/>
    </source>
</evidence>
<dbReference type="GO" id="GO:0000162">
    <property type="term" value="P:L-tryptophan biosynthetic process"/>
    <property type="evidence" value="ECO:0007669"/>
    <property type="project" value="TreeGrafter"/>
</dbReference>
<dbReference type="InterPro" id="IPR011060">
    <property type="entry name" value="RibuloseP-bd_barrel"/>
</dbReference>
<evidence type="ECO:0000256" key="6">
    <source>
        <dbReference type="ARBA" id="ARBA00022605"/>
    </source>
</evidence>
<feature type="active site" description="Proton donor" evidence="9">
    <location>
        <position position="130"/>
    </location>
</feature>
<dbReference type="SUPFAM" id="SSF51366">
    <property type="entry name" value="Ribulose-phoshate binding barrel"/>
    <property type="match status" value="1"/>
</dbReference>
<dbReference type="UniPathway" id="UPA00031">
    <property type="reaction ID" value="UER00009"/>
</dbReference>
<dbReference type="AlphaFoldDB" id="A0A829YJ01"/>
<evidence type="ECO:0000256" key="9">
    <source>
        <dbReference type="HAMAP-Rule" id="MF_01014"/>
    </source>
</evidence>
<dbReference type="InterPro" id="IPR006063">
    <property type="entry name" value="HisA_bact_arch"/>
</dbReference>
<dbReference type="CDD" id="cd04732">
    <property type="entry name" value="HisA"/>
    <property type="match status" value="1"/>
</dbReference>
<keyword evidence="8 9" id="KW-0413">Isomerase</keyword>
<keyword evidence="5 9" id="KW-0963">Cytoplasm</keyword>
<keyword evidence="7 9" id="KW-0368">Histidine biosynthesis</keyword>
<comment type="catalytic activity">
    <reaction evidence="1 9 11">
        <text>1-(5-phospho-beta-D-ribosyl)-5-[(5-phospho-beta-D-ribosylamino)methylideneamino]imidazole-4-carboxamide = 5-[(5-phospho-1-deoxy-D-ribulos-1-ylimino)methylamino]-1-(5-phospho-beta-D-ribosyl)imidazole-4-carboxamide</text>
        <dbReference type="Rhea" id="RHEA:15469"/>
        <dbReference type="ChEBI" id="CHEBI:58435"/>
        <dbReference type="ChEBI" id="CHEBI:58525"/>
        <dbReference type="EC" id="5.3.1.16"/>
    </reaction>
</comment>
<dbReference type="EMBL" id="BLJN01000006">
    <property type="protein sequence ID" value="GFE83285.1"/>
    <property type="molecule type" value="Genomic_DNA"/>
</dbReference>
<dbReference type="Pfam" id="PF00977">
    <property type="entry name" value="His_biosynth"/>
    <property type="match status" value="1"/>
</dbReference>